<evidence type="ECO:0000313" key="4">
    <source>
        <dbReference type="Proteomes" id="UP001595648"/>
    </source>
</evidence>
<proteinExistence type="predicted"/>
<keyword evidence="2" id="KW-0812">Transmembrane</keyword>
<accession>A0ABV7MSV1</accession>
<organism evidence="3 4">
    <name type="scientific">Mesorhizobium cantuariense</name>
    <dbReference type="NCBI Taxonomy" id="1300275"/>
    <lineage>
        <taxon>Bacteria</taxon>
        <taxon>Pseudomonadati</taxon>
        <taxon>Pseudomonadota</taxon>
        <taxon>Alphaproteobacteria</taxon>
        <taxon>Hyphomicrobiales</taxon>
        <taxon>Phyllobacteriaceae</taxon>
        <taxon>Mesorhizobium</taxon>
    </lineage>
</organism>
<keyword evidence="2" id="KW-0472">Membrane</keyword>
<dbReference type="EMBL" id="JBHRVD010000001">
    <property type="protein sequence ID" value="MFC3325032.1"/>
    <property type="molecule type" value="Genomic_DNA"/>
</dbReference>
<feature type="transmembrane region" description="Helical" evidence="2">
    <location>
        <begin position="56"/>
        <end position="75"/>
    </location>
</feature>
<evidence type="ECO:0000256" key="2">
    <source>
        <dbReference type="SAM" id="Phobius"/>
    </source>
</evidence>
<evidence type="ECO:0000313" key="3">
    <source>
        <dbReference type="EMBL" id="MFC3325032.1"/>
    </source>
</evidence>
<evidence type="ECO:0000256" key="1">
    <source>
        <dbReference type="SAM" id="MobiDB-lite"/>
    </source>
</evidence>
<feature type="transmembrane region" description="Helical" evidence="2">
    <location>
        <begin position="33"/>
        <end position="50"/>
    </location>
</feature>
<gene>
    <name evidence="3" type="ORF">ACFOJ9_25160</name>
</gene>
<keyword evidence="2" id="KW-1133">Transmembrane helix</keyword>
<dbReference type="RefSeq" id="WP_378982350.1">
    <property type="nucleotide sequence ID" value="NZ_JBHRVD010000001.1"/>
</dbReference>
<comment type="caution">
    <text evidence="3">The sequence shown here is derived from an EMBL/GenBank/DDBJ whole genome shotgun (WGS) entry which is preliminary data.</text>
</comment>
<reference evidence="4" key="1">
    <citation type="journal article" date="2019" name="Int. J. Syst. Evol. Microbiol.">
        <title>The Global Catalogue of Microorganisms (GCM) 10K type strain sequencing project: providing services to taxonomists for standard genome sequencing and annotation.</title>
        <authorList>
            <consortium name="The Broad Institute Genomics Platform"/>
            <consortium name="The Broad Institute Genome Sequencing Center for Infectious Disease"/>
            <person name="Wu L."/>
            <person name="Ma J."/>
        </authorList>
    </citation>
    <scope>NUCLEOTIDE SEQUENCE [LARGE SCALE GENOMIC DNA]</scope>
    <source>
        <strain evidence="4">ICMP 19515</strain>
    </source>
</reference>
<sequence>MSATELTQTKPASPGRNARSTVRNYLAGRRGPIAAGAAIAVAGLAFNWTWLVAAGIAPLLLGVLPCVAMCALGLCMSRMTGRACSTENVAPKADGDTDGAKAVPINLKGNG</sequence>
<name>A0ABV7MSV1_9HYPH</name>
<evidence type="ECO:0008006" key="5">
    <source>
        <dbReference type="Google" id="ProtNLM"/>
    </source>
</evidence>
<protein>
    <recommendedName>
        <fullName evidence="5">DUF2892 domain-containing protein</fullName>
    </recommendedName>
</protein>
<feature type="region of interest" description="Disordered" evidence="1">
    <location>
        <begin position="88"/>
        <end position="111"/>
    </location>
</feature>
<keyword evidence="4" id="KW-1185">Reference proteome</keyword>
<dbReference type="Proteomes" id="UP001595648">
    <property type="component" value="Unassembled WGS sequence"/>
</dbReference>